<accession>A0A8T8T7E6</accession>
<protein>
    <submittedName>
        <fullName evidence="1">Uncharacterized protein</fullName>
    </submittedName>
</protein>
<organism evidence="1 2">
    <name type="scientific">Tilletia caries</name>
    <name type="common">wheat bunt fungus</name>
    <dbReference type="NCBI Taxonomy" id="13290"/>
    <lineage>
        <taxon>Eukaryota</taxon>
        <taxon>Fungi</taxon>
        <taxon>Dikarya</taxon>
        <taxon>Basidiomycota</taxon>
        <taxon>Ustilaginomycotina</taxon>
        <taxon>Exobasidiomycetes</taxon>
        <taxon>Tilletiales</taxon>
        <taxon>Tilletiaceae</taxon>
        <taxon>Tilletia</taxon>
    </lineage>
</organism>
<dbReference type="PANTHER" id="PTHR43558">
    <property type="entry name" value="REDUCTASE, PUTATIVE (AFU_ORTHOLOGUE AFUA_3G10540)-RELATED"/>
    <property type="match status" value="1"/>
</dbReference>
<dbReference type="AlphaFoldDB" id="A0A8T8T7E6"/>
<dbReference type="EMBL" id="LWDD02000691">
    <property type="protein sequence ID" value="KAE8257033.1"/>
    <property type="molecule type" value="Genomic_DNA"/>
</dbReference>
<evidence type="ECO:0000313" key="1">
    <source>
        <dbReference type="EMBL" id="KAE8257033.1"/>
    </source>
</evidence>
<comment type="caution">
    <text evidence="1">The sequence shown here is derived from an EMBL/GenBank/DDBJ whole genome shotgun (WGS) entry which is preliminary data.</text>
</comment>
<gene>
    <name evidence="1" type="ORF">A4X03_0g4812</name>
</gene>
<dbReference type="InterPro" id="IPR053354">
    <property type="entry name" value="MGDG_epimerase"/>
</dbReference>
<proteinExistence type="predicted"/>
<dbReference type="PANTHER" id="PTHR43558:SF6">
    <property type="entry name" value="REDUCTASE, PUTATIVE (AFU_ORTHOLOGUE AFUA_3G10540)-RELATED"/>
    <property type="match status" value="1"/>
</dbReference>
<dbReference type="Proteomes" id="UP000077671">
    <property type="component" value="Unassembled WGS sequence"/>
</dbReference>
<reference evidence="1" key="2">
    <citation type="journal article" date="2019" name="IMA Fungus">
        <title>Genome sequencing and comparison of five Tilletia species to identify candidate genes for the detection of regulated species infecting wheat.</title>
        <authorList>
            <person name="Nguyen H.D.T."/>
            <person name="Sultana T."/>
            <person name="Kesanakurti P."/>
            <person name="Hambleton S."/>
        </authorList>
    </citation>
    <scope>NUCLEOTIDE SEQUENCE</scope>
    <source>
        <strain evidence="1">DAOMC 238032</strain>
    </source>
</reference>
<reference evidence="1" key="1">
    <citation type="submission" date="2016-04" db="EMBL/GenBank/DDBJ databases">
        <authorList>
            <person name="Nguyen H.D."/>
            <person name="Kesanakurti P."/>
            <person name="Cullis J."/>
            <person name="Levesque C.A."/>
            <person name="Hambleton S."/>
        </authorList>
    </citation>
    <scope>NUCLEOTIDE SEQUENCE</scope>
    <source>
        <strain evidence="1">DAOMC 238032</strain>
    </source>
</reference>
<sequence length="397" mass="44886">MTSTEWFGSGIMASLSDDIHRHQAARSTSVVLARPAMDDLAGAGDAHIDLYIAHHNALLIRRGASMFELYRLGNELSQAFNHLLAHDPRSYRIRRALPTNLAGLKFLDQNRSTFCTISTLSSFMARFEDFTAGVLKGLDFRLIHAGGSAVVACLLPTENEYFNYRHADVNLFIHNSTLREAAERLREIERTMRRNVTEFETKYKVIRTTTRVIFQPKAAGRLLDLRAICVTLALHRTMIEVMVQAPIDVTSVAFDGREVWITPRALRALFTGYTFVTGAIRSCSAEAILKYAQRGYGVRITDTVAVSASTIRNNAAVQATRVRSERSHIDYRQDAAMQTRLLELHCRGDENRIWTYSLTGLLRLRAMWDLAHGHVRREAALIDAVRRSDAWNDLHLQ</sequence>
<name>A0A8T8T7E6_9BASI</name>
<evidence type="ECO:0000313" key="2">
    <source>
        <dbReference type="Proteomes" id="UP000077671"/>
    </source>
</evidence>